<dbReference type="Gene3D" id="1.20.1250.20">
    <property type="entry name" value="MFS general substrate transporter like domains"/>
    <property type="match status" value="2"/>
</dbReference>
<evidence type="ECO:0000259" key="8">
    <source>
        <dbReference type="PROSITE" id="PS50850"/>
    </source>
</evidence>
<keyword evidence="2" id="KW-0813">Transport</keyword>
<evidence type="ECO:0000313" key="10">
    <source>
        <dbReference type="Proteomes" id="UP000053477"/>
    </source>
</evidence>
<dbReference type="OrthoDB" id="4139357at2759"/>
<dbReference type="GO" id="GO:0022857">
    <property type="term" value="F:transmembrane transporter activity"/>
    <property type="evidence" value="ECO:0007669"/>
    <property type="project" value="InterPro"/>
</dbReference>
<keyword evidence="4 7" id="KW-1133">Transmembrane helix</keyword>
<evidence type="ECO:0000313" key="9">
    <source>
        <dbReference type="EMBL" id="KLO10939.1"/>
    </source>
</evidence>
<dbReference type="Pfam" id="PF00083">
    <property type="entry name" value="Sugar_tr"/>
    <property type="match status" value="1"/>
</dbReference>
<comment type="subcellular location">
    <subcellularLocation>
        <location evidence="1">Membrane</location>
        <topology evidence="1">Multi-pass membrane protein</topology>
    </subcellularLocation>
</comment>
<gene>
    <name evidence="9" type="ORF">SCHPADRAFT_906460</name>
</gene>
<feature type="transmembrane region" description="Helical" evidence="7">
    <location>
        <begin position="569"/>
        <end position="589"/>
    </location>
</feature>
<feature type="transmembrane region" description="Helical" evidence="7">
    <location>
        <begin position="635"/>
        <end position="652"/>
    </location>
</feature>
<feature type="transmembrane region" description="Helical" evidence="7">
    <location>
        <begin position="544"/>
        <end position="563"/>
    </location>
</feature>
<dbReference type="InterPro" id="IPR036259">
    <property type="entry name" value="MFS_trans_sf"/>
</dbReference>
<name>A0A0H2RGJ9_9AGAM</name>
<protein>
    <submittedName>
        <fullName evidence="9">MFS general substrate transporter</fullName>
    </submittedName>
</protein>
<evidence type="ECO:0000256" key="3">
    <source>
        <dbReference type="ARBA" id="ARBA00022692"/>
    </source>
</evidence>
<dbReference type="GO" id="GO:0016020">
    <property type="term" value="C:membrane"/>
    <property type="evidence" value="ECO:0007669"/>
    <property type="project" value="UniProtKB-SubCell"/>
</dbReference>
<feature type="transmembrane region" description="Helical" evidence="7">
    <location>
        <begin position="176"/>
        <end position="203"/>
    </location>
</feature>
<accession>A0A0H2RGJ9</accession>
<reference evidence="9 10" key="1">
    <citation type="submission" date="2015-04" db="EMBL/GenBank/DDBJ databases">
        <title>Complete genome sequence of Schizopora paradoxa KUC8140, a cosmopolitan wood degrader in East Asia.</title>
        <authorList>
            <consortium name="DOE Joint Genome Institute"/>
            <person name="Min B."/>
            <person name="Park H."/>
            <person name="Jang Y."/>
            <person name="Kim J.-J."/>
            <person name="Kim K.H."/>
            <person name="Pangilinan J."/>
            <person name="Lipzen A."/>
            <person name="Riley R."/>
            <person name="Grigoriev I.V."/>
            <person name="Spatafora J.W."/>
            <person name="Choi I.-G."/>
        </authorList>
    </citation>
    <scope>NUCLEOTIDE SEQUENCE [LARGE SCALE GENOMIC DNA]</scope>
    <source>
        <strain evidence="9 10">KUC8140</strain>
    </source>
</reference>
<evidence type="ECO:0000256" key="2">
    <source>
        <dbReference type="ARBA" id="ARBA00022448"/>
    </source>
</evidence>
<sequence>MASVTPRISALWRDDYFAENMGTEEDIEQQELDGRSPLDKTIDRIGMGRYQRILLALCGFGWLADNMWIQTVAIILPRVQIHFDVPDNYIGYLSSSMFAGMMIGAIGWGSCSDLLGRSTAFNLTLCFTAVFGLVASYAPTYSALCIALFFLGTSVGGSMPTDGTLLLEHMPQGKKYLVTALSVFFSFGSVLSALVGIIVIPPYSCSPNAPGRPPCDIETGNQGWKYLLISVGLITLTFFLARIVFFRLHESPRYLVNAGRHEEALLSLKKITQYNGSELSLTIHDVDDRRPSTPTPQDDQEAFVSAIGPRLQRADVRLVFDASEQDDPAETVPLASDAAPINTPQRQQSDSPERVNYDSTGSSNTPLGSHSFVTPTASRANSMRSIATIASTGQEDEEEEDEAVEDKTQSLLNHRRPRFSTTRATPSRRSSLYEAQVKVCWALPGWIRRPLWAWLDRIAVVLSPEWLRTTLLVWAMWCSMALAYTMFNVFLPKMLEMHPGGAVPGETEEKSLEGTMWDVVIFTIGGCPGAILGAYMVESSLGKRWSLAGSTFVTALFCMAFVFSESSLAVRVSTIGISLSSTTMWAILYGWTPDIFETNVRGTACGTASALSRIGGMIAPVLGGALLVAGRALPLYVSTVVFVIAGLCTLMLRVEEGDRIEGSVMAH</sequence>
<keyword evidence="10" id="KW-1185">Reference proteome</keyword>
<dbReference type="Proteomes" id="UP000053477">
    <property type="component" value="Unassembled WGS sequence"/>
</dbReference>
<dbReference type="PANTHER" id="PTHR23511:SF5">
    <property type="entry name" value="MAJOR FACILITATOR-TYPE TRANSPORTER HXNZ-RELATED"/>
    <property type="match status" value="1"/>
</dbReference>
<dbReference type="InterPro" id="IPR020846">
    <property type="entry name" value="MFS_dom"/>
</dbReference>
<feature type="transmembrane region" description="Helical" evidence="7">
    <location>
        <begin position="471"/>
        <end position="491"/>
    </location>
</feature>
<feature type="domain" description="Major facilitator superfamily (MFS) profile" evidence="8">
    <location>
        <begin position="54"/>
        <end position="657"/>
    </location>
</feature>
<feature type="transmembrane region" description="Helical" evidence="7">
    <location>
        <begin position="610"/>
        <end position="629"/>
    </location>
</feature>
<dbReference type="Pfam" id="PF07690">
    <property type="entry name" value="MFS_1"/>
    <property type="match status" value="1"/>
</dbReference>
<dbReference type="InParanoid" id="A0A0H2RGJ9"/>
<proteinExistence type="predicted"/>
<dbReference type="EMBL" id="KQ086013">
    <property type="protein sequence ID" value="KLO10939.1"/>
    <property type="molecule type" value="Genomic_DNA"/>
</dbReference>
<feature type="transmembrane region" description="Helical" evidence="7">
    <location>
        <begin position="146"/>
        <end position="167"/>
    </location>
</feature>
<evidence type="ECO:0000256" key="1">
    <source>
        <dbReference type="ARBA" id="ARBA00004141"/>
    </source>
</evidence>
<keyword evidence="3 7" id="KW-0812">Transmembrane</keyword>
<dbReference type="PANTHER" id="PTHR23511">
    <property type="entry name" value="SYNAPTIC VESICLE GLYCOPROTEIN 2"/>
    <property type="match status" value="1"/>
</dbReference>
<dbReference type="SUPFAM" id="SSF103473">
    <property type="entry name" value="MFS general substrate transporter"/>
    <property type="match status" value="1"/>
</dbReference>
<dbReference type="PROSITE" id="PS50850">
    <property type="entry name" value="MFS"/>
    <property type="match status" value="1"/>
</dbReference>
<dbReference type="InterPro" id="IPR011701">
    <property type="entry name" value="MFS"/>
</dbReference>
<organism evidence="9 10">
    <name type="scientific">Schizopora paradoxa</name>
    <dbReference type="NCBI Taxonomy" id="27342"/>
    <lineage>
        <taxon>Eukaryota</taxon>
        <taxon>Fungi</taxon>
        <taxon>Dikarya</taxon>
        <taxon>Basidiomycota</taxon>
        <taxon>Agaricomycotina</taxon>
        <taxon>Agaricomycetes</taxon>
        <taxon>Hymenochaetales</taxon>
        <taxon>Schizoporaceae</taxon>
        <taxon>Schizopora</taxon>
    </lineage>
</organism>
<keyword evidence="5 7" id="KW-0472">Membrane</keyword>
<dbReference type="InterPro" id="IPR005828">
    <property type="entry name" value="MFS_sugar_transport-like"/>
</dbReference>
<evidence type="ECO:0000256" key="6">
    <source>
        <dbReference type="SAM" id="MobiDB-lite"/>
    </source>
</evidence>
<feature type="compositionally biased region" description="Polar residues" evidence="6">
    <location>
        <begin position="357"/>
        <end position="378"/>
    </location>
</feature>
<feature type="transmembrane region" description="Helical" evidence="7">
    <location>
        <begin position="89"/>
        <end position="108"/>
    </location>
</feature>
<feature type="transmembrane region" description="Helical" evidence="7">
    <location>
        <begin position="519"/>
        <end position="537"/>
    </location>
</feature>
<feature type="compositionally biased region" description="Acidic residues" evidence="6">
    <location>
        <begin position="394"/>
        <end position="404"/>
    </location>
</feature>
<evidence type="ECO:0000256" key="7">
    <source>
        <dbReference type="SAM" id="Phobius"/>
    </source>
</evidence>
<evidence type="ECO:0000256" key="4">
    <source>
        <dbReference type="ARBA" id="ARBA00022989"/>
    </source>
</evidence>
<feature type="transmembrane region" description="Helical" evidence="7">
    <location>
        <begin position="223"/>
        <end position="245"/>
    </location>
</feature>
<feature type="region of interest" description="Disordered" evidence="6">
    <location>
        <begin position="324"/>
        <end position="378"/>
    </location>
</feature>
<feature type="region of interest" description="Disordered" evidence="6">
    <location>
        <begin position="390"/>
        <end position="423"/>
    </location>
</feature>
<evidence type="ECO:0000256" key="5">
    <source>
        <dbReference type="ARBA" id="ARBA00023136"/>
    </source>
</evidence>
<feature type="transmembrane region" description="Helical" evidence="7">
    <location>
        <begin position="53"/>
        <end position="77"/>
    </location>
</feature>
<feature type="transmembrane region" description="Helical" evidence="7">
    <location>
        <begin position="120"/>
        <end position="140"/>
    </location>
</feature>
<dbReference type="AlphaFoldDB" id="A0A0H2RGJ9"/>